<gene>
    <name evidence="1" type="ORF">FC85_GL000851</name>
</gene>
<sequence length="529" mass="58556">MANNKIAKKQKVRSGQATHQESNIFKVLGLMASRLLGENSYAKSSIYSERLARGAREYLERPLKTSMSLAEFKMNKATQMGYLVAVKDLIDVSFDQFTAMTLWATGQNTAQVINRAAGSDYSTYLDQSTNPQRFTAGYRAAVIQFVRAVAGENGVIGQFNQALKALTFSQQIALTNGLFAHTYDYLGGVNPFQKIKSNASALSSTNEKVVKGILAEANNGFLTGQVVGEHGQSVIGDYAYRGDDFTSQHDLPAMMVQSLNTHSLTDAINKFVNVTLKQLINCLSAIGLAAFVYRSLTPTNRDLIGVPETDDTNQDKIIDATIQHFSTINNKIDFPETITELADKLAILDLSGTGKSRSSSLQNLQQRYSVVLNNENHPVVNDRGELVKVNYGVFELLYETLKQTIGLPLIVSYTVTRNQLLTEIRAGVYLASRRVSEPDLRLEATLTDFVRDVARYQVDQLIGLVIRGQNDRAAKKQAGSLGAFHHLMRVDSDLQSINPQYGALMKDTKKLYYQLYQSSFLTQDAPSHQ</sequence>
<proteinExistence type="predicted"/>
<reference evidence="1 2" key="1">
    <citation type="journal article" date="2015" name="Genome Announc.">
        <title>Expanding the biotechnology potential of lactobacilli through comparative genomics of 213 strains and associated genera.</title>
        <authorList>
            <person name="Sun Z."/>
            <person name="Harris H.M."/>
            <person name="McCann A."/>
            <person name="Guo C."/>
            <person name="Argimon S."/>
            <person name="Zhang W."/>
            <person name="Yang X."/>
            <person name="Jeffery I.B."/>
            <person name="Cooney J.C."/>
            <person name="Kagawa T.F."/>
            <person name="Liu W."/>
            <person name="Song Y."/>
            <person name="Salvetti E."/>
            <person name="Wrobel A."/>
            <person name="Rasinkangas P."/>
            <person name="Parkhill J."/>
            <person name="Rea M.C."/>
            <person name="O'Sullivan O."/>
            <person name="Ritari J."/>
            <person name="Douillard F.P."/>
            <person name="Paul Ross R."/>
            <person name="Yang R."/>
            <person name="Briner A.E."/>
            <person name="Felis G.E."/>
            <person name="de Vos W.M."/>
            <person name="Barrangou R."/>
            <person name="Klaenhammer T.R."/>
            <person name="Caufield P.W."/>
            <person name="Cui Y."/>
            <person name="Zhang H."/>
            <person name="O'Toole P.W."/>
        </authorList>
    </citation>
    <scope>NUCLEOTIDE SEQUENCE [LARGE SCALE GENOMIC DNA]</scope>
    <source>
        <strain evidence="1 2">DSM 14421</strain>
    </source>
</reference>
<evidence type="ECO:0000313" key="2">
    <source>
        <dbReference type="Proteomes" id="UP000052013"/>
    </source>
</evidence>
<dbReference type="EMBL" id="AZEY01000080">
    <property type="protein sequence ID" value="KRL64796.1"/>
    <property type="molecule type" value="Genomic_DNA"/>
</dbReference>
<organism evidence="1 2">
    <name type="scientific">Lentilactobacillus diolivorans DSM 14421</name>
    <dbReference type="NCBI Taxonomy" id="1423739"/>
    <lineage>
        <taxon>Bacteria</taxon>
        <taxon>Bacillati</taxon>
        <taxon>Bacillota</taxon>
        <taxon>Bacilli</taxon>
        <taxon>Lactobacillales</taxon>
        <taxon>Lactobacillaceae</taxon>
        <taxon>Lentilactobacillus</taxon>
    </lineage>
</organism>
<evidence type="ECO:0000313" key="1">
    <source>
        <dbReference type="EMBL" id="KRL64796.1"/>
    </source>
</evidence>
<comment type="caution">
    <text evidence="1">The sequence shown here is derived from an EMBL/GenBank/DDBJ whole genome shotgun (WGS) entry which is preliminary data.</text>
</comment>
<protein>
    <submittedName>
        <fullName evidence="1">Uncharacterized protein</fullName>
    </submittedName>
</protein>
<accession>A0A0R1S7H4</accession>
<dbReference type="Proteomes" id="UP000052013">
    <property type="component" value="Unassembled WGS sequence"/>
</dbReference>
<dbReference type="AlphaFoldDB" id="A0A0R1S7H4"/>
<dbReference type="RefSeq" id="WP_057865304.1">
    <property type="nucleotide sequence ID" value="NZ_AZEY01000080.1"/>
</dbReference>
<name>A0A0R1S7H4_9LACO</name>
<dbReference type="PATRIC" id="fig|1423739.3.peg.889"/>